<gene>
    <name evidence="1" type="ORF">N8I77_005820</name>
</gene>
<dbReference type="Proteomes" id="UP001265746">
    <property type="component" value="Unassembled WGS sequence"/>
</dbReference>
<organism evidence="1 2">
    <name type="scientific">Phomopsis amygdali</name>
    <name type="common">Fusicoccum amygdali</name>
    <dbReference type="NCBI Taxonomy" id="1214568"/>
    <lineage>
        <taxon>Eukaryota</taxon>
        <taxon>Fungi</taxon>
        <taxon>Dikarya</taxon>
        <taxon>Ascomycota</taxon>
        <taxon>Pezizomycotina</taxon>
        <taxon>Sordariomycetes</taxon>
        <taxon>Sordariomycetidae</taxon>
        <taxon>Diaporthales</taxon>
        <taxon>Diaporthaceae</taxon>
        <taxon>Diaporthe</taxon>
    </lineage>
</organism>
<comment type="caution">
    <text evidence="1">The sequence shown here is derived from an EMBL/GenBank/DDBJ whole genome shotgun (WGS) entry which is preliminary data.</text>
</comment>
<reference evidence="1" key="1">
    <citation type="submission" date="2023-06" db="EMBL/GenBank/DDBJ databases">
        <authorList>
            <person name="Noh H."/>
        </authorList>
    </citation>
    <scope>NUCLEOTIDE SEQUENCE</scope>
    <source>
        <strain evidence="1">DUCC20226</strain>
    </source>
</reference>
<protein>
    <submittedName>
        <fullName evidence="1">Uncharacterized protein</fullName>
    </submittedName>
</protein>
<name>A0AAD9W3C4_PHOAM</name>
<sequence length="177" mass="19868">MLFHTRKYQIIIGRFICQPPQIGEGRFTVSCFVYLEGEKAGSLKWRDENDRSKFQLELQLQAIDGTSMDEVNLTSRTSSPTPVDSLNGLTSVSGLDSKVMDNGGLRFDFERLHIPDSITTGSIRIHAELSRAKHNLLRGSEYQLVAEADSESFTRGDMTKHKLPVGWEEFAGCEGLR</sequence>
<dbReference type="AlphaFoldDB" id="A0AAD9W3C4"/>
<dbReference type="EMBL" id="JAUJFL010000003">
    <property type="protein sequence ID" value="KAK2607116.1"/>
    <property type="molecule type" value="Genomic_DNA"/>
</dbReference>
<proteinExistence type="predicted"/>
<evidence type="ECO:0000313" key="1">
    <source>
        <dbReference type="EMBL" id="KAK2607116.1"/>
    </source>
</evidence>
<accession>A0AAD9W3C4</accession>
<keyword evidence="2" id="KW-1185">Reference proteome</keyword>
<evidence type="ECO:0000313" key="2">
    <source>
        <dbReference type="Proteomes" id="UP001265746"/>
    </source>
</evidence>